<accession>A0A0N8QM60</accession>
<proteinExistence type="predicted"/>
<dbReference type="EMBL" id="LJPT01000172">
    <property type="protein sequence ID" value="KPW43886.1"/>
    <property type="molecule type" value="Genomic_DNA"/>
</dbReference>
<evidence type="ECO:0000313" key="1">
    <source>
        <dbReference type="EMBL" id="KPW43886.1"/>
    </source>
</evidence>
<protein>
    <submittedName>
        <fullName evidence="1">Uncharacterized protein</fullName>
    </submittedName>
</protein>
<comment type="caution">
    <text evidence="1">The sequence shown here is derived from an EMBL/GenBank/DDBJ whole genome shotgun (WGS) entry which is preliminary data.</text>
</comment>
<organism evidence="1 2">
    <name type="scientific">Pseudomonas syringae pv. antirrhini</name>
    <dbReference type="NCBI Taxonomy" id="251702"/>
    <lineage>
        <taxon>Bacteria</taxon>
        <taxon>Pseudomonadati</taxon>
        <taxon>Pseudomonadota</taxon>
        <taxon>Gammaproteobacteria</taxon>
        <taxon>Pseudomonadales</taxon>
        <taxon>Pseudomonadaceae</taxon>
        <taxon>Pseudomonas</taxon>
    </lineage>
</organism>
<evidence type="ECO:0000313" key="2">
    <source>
        <dbReference type="Proteomes" id="UP000050425"/>
    </source>
</evidence>
<gene>
    <name evidence="1" type="ORF">ALO88_101277</name>
</gene>
<sequence length="46" mass="4977">MGLDAECRCVTTFYGHSVGTECPCRLRTASCGIVQVLVCATCAFFR</sequence>
<name>A0A0N8QM60_9PSED</name>
<dbReference type="AlphaFoldDB" id="A0A0N8QM60"/>
<reference evidence="1 2" key="1">
    <citation type="submission" date="2015-09" db="EMBL/GenBank/DDBJ databases">
        <title>Genome announcement of multiple Pseudomonas syringae strains.</title>
        <authorList>
            <person name="Thakur S."/>
            <person name="Wang P.W."/>
            <person name="Gong Y."/>
            <person name="Weir B.S."/>
            <person name="Guttman D.S."/>
        </authorList>
    </citation>
    <scope>NUCLEOTIDE SEQUENCE [LARGE SCALE GENOMIC DNA]</scope>
    <source>
        <strain evidence="1 2">ICMP4303</strain>
    </source>
</reference>
<dbReference type="Proteomes" id="UP000050425">
    <property type="component" value="Unassembled WGS sequence"/>
</dbReference>